<dbReference type="GO" id="GO:0016020">
    <property type="term" value="C:membrane"/>
    <property type="evidence" value="ECO:0007669"/>
    <property type="project" value="TreeGrafter"/>
</dbReference>
<accession>A0A0L7KM52</accession>
<dbReference type="SMART" id="SM00288">
    <property type="entry name" value="VHS"/>
    <property type="match status" value="1"/>
</dbReference>
<reference evidence="2 3" key="1">
    <citation type="journal article" date="2015" name="Genome Biol. Evol.">
        <title>The genome of winter moth (Operophtera brumata) provides a genomic perspective on sexual dimorphism and phenology.</title>
        <authorList>
            <person name="Derks M.F."/>
            <person name="Smit S."/>
            <person name="Salis L."/>
            <person name="Schijlen E."/>
            <person name="Bossers A."/>
            <person name="Mateman C."/>
            <person name="Pijl A.S."/>
            <person name="de Ridder D."/>
            <person name="Groenen M.A."/>
            <person name="Visser M.E."/>
            <person name="Megens H.J."/>
        </authorList>
    </citation>
    <scope>NUCLEOTIDE SEQUENCE [LARGE SCALE GENOMIC DNA]</scope>
    <source>
        <strain evidence="2">WM2013NL</strain>
        <tissue evidence="2">Head and thorax</tissue>
    </source>
</reference>
<dbReference type="Proteomes" id="UP000037510">
    <property type="component" value="Unassembled WGS sequence"/>
</dbReference>
<dbReference type="PANTHER" id="PTHR13856:SF137">
    <property type="entry name" value="GH05942P"/>
    <property type="match status" value="1"/>
</dbReference>
<dbReference type="PROSITE" id="PS50179">
    <property type="entry name" value="VHS"/>
    <property type="match status" value="1"/>
</dbReference>
<evidence type="ECO:0000313" key="2">
    <source>
        <dbReference type="EMBL" id="KOB64009.1"/>
    </source>
</evidence>
<dbReference type="GO" id="GO:0043130">
    <property type="term" value="F:ubiquitin binding"/>
    <property type="evidence" value="ECO:0007669"/>
    <property type="project" value="InterPro"/>
</dbReference>
<dbReference type="Pfam" id="PF00790">
    <property type="entry name" value="VHS"/>
    <property type="match status" value="1"/>
</dbReference>
<evidence type="ECO:0000259" key="1">
    <source>
        <dbReference type="PROSITE" id="PS50179"/>
    </source>
</evidence>
<dbReference type="Gene3D" id="1.25.40.90">
    <property type="match status" value="1"/>
</dbReference>
<dbReference type="PANTHER" id="PTHR13856">
    <property type="entry name" value="VHS DOMAIN CONTAINING PROTEIN FAMILY"/>
    <property type="match status" value="1"/>
</dbReference>
<keyword evidence="3" id="KW-1185">Reference proteome</keyword>
<protein>
    <submittedName>
        <fullName evidence="2">TOM1-like protein 2</fullName>
    </submittedName>
</protein>
<dbReference type="AlphaFoldDB" id="A0A0L7KM52"/>
<name>A0A0L7KM52_OPEBR</name>
<dbReference type="InterPro" id="IPR008942">
    <property type="entry name" value="ENTH_VHS"/>
</dbReference>
<dbReference type="InterPro" id="IPR002014">
    <property type="entry name" value="VHS_dom"/>
</dbReference>
<comment type="caution">
    <text evidence="2">The sequence shown here is derived from an EMBL/GenBank/DDBJ whole genome shotgun (WGS) entry which is preliminary data.</text>
</comment>
<gene>
    <name evidence="2" type="ORF">OBRU01_24640</name>
</gene>
<sequence>MSFFGVGNPFSTPVGQKIEQATDGSLPSENWGLNMEICDIVNSSTDGPRDAVKAIRKRLNMSAGKNYTVVMYTLTVLETCVKNCGKAFHVLVCSKEFISELVQARLQFSASLPTYTTCCKSYVPFCDTYCMQCKQQLVLAQEIAARTPSLNLTYHFSNPVNYKKNAS</sequence>
<dbReference type="GO" id="GO:0005768">
    <property type="term" value="C:endosome"/>
    <property type="evidence" value="ECO:0007669"/>
    <property type="project" value="TreeGrafter"/>
</dbReference>
<proteinExistence type="predicted"/>
<evidence type="ECO:0000313" key="3">
    <source>
        <dbReference type="Proteomes" id="UP000037510"/>
    </source>
</evidence>
<dbReference type="STRING" id="104452.A0A0L7KM52"/>
<organism evidence="2 3">
    <name type="scientific">Operophtera brumata</name>
    <name type="common">Winter moth</name>
    <name type="synonym">Phalaena brumata</name>
    <dbReference type="NCBI Taxonomy" id="104452"/>
    <lineage>
        <taxon>Eukaryota</taxon>
        <taxon>Metazoa</taxon>
        <taxon>Ecdysozoa</taxon>
        <taxon>Arthropoda</taxon>
        <taxon>Hexapoda</taxon>
        <taxon>Insecta</taxon>
        <taxon>Pterygota</taxon>
        <taxon>Neoptera</taxon>
        <taxon>Endopterygota</taxon>
        <taxon>Lepidoptera</taxon>
        <taxon>Glossata</taxon>
        <taxon>Ditrysia</taxon>
        <taxon>Geometroidea</taxon>
        <taxon>Geometridae</taxon>
        <taxon>Larentiinae</taxon>
        <taxon>Operophtera</taxon>
    </lineage>
</organism>
<dbReference type="SUPFAM" id="SSF48464">
    <property type="entry name" value="ENTH/VHS domain"/>
    <property type="match status" value="1"/>
</dbReference>
<dbReference type="GO" id="GO:0035091">
    <property type="term" value="F:phosphatidylinositol binding"/>
    <property type="evidence" value="ECO:0007669"/>
    <property type="project" value="InterPro"/>
</dbReference>
<dbReference type="EMBL" id="JTDY01009186">
    <property type="protein sequence ID" value="KOB64009.1"/>
    <property type="molecule type" value="Genomic_DNA"/>
</dbReference>
<feature type="domain" description="VHS" evidence="1">
    <location>
        <begin position="21"/>
        <end position="103"/>
    </location>
</feature>
<dbReference type="GO" id="GO:0007165">
    <property type="term" value="P:signal transduction"/>
    <property type="evidence" value="ECO:0007669"/>
    <property type="project" value="TreeGrafter"/>
</dbReference>
<dbReference type="GO" id="GO:0030276">
    <property type="term" value="F:clathrin binding"/>
    <property type="evidence" value="ECO:0007669"/>
    <property type="project" value="TreeGrafter"/>
</dbReference>